<organism evidence="1 2">
    <name type="scientific">Ligilactobacillus salivarius</name>
    <dbReference type="NCBI Taxonomy" id="1624"/>
    <lineage>
        <taxon>Bacteria</taxon>
        <taxon>Bacillati</taxon>
        <taxon>Bacillota</taxon>
        <taxon>Bacilli</taxon>
        <taxon>Lactobacillales</taxon>
        <taxon>Lactobacillaceae</taxon>
        <taxon>Ligilactobacillus</taxon>
    </lineage>
</organism>
<keyword evidence="1" id="KW-0614">Plasmid</keyword>
<dbReference type="KEGG" id="lsj:LSJ_3077c"/>
<proteinExistence type="predicted"/>
<sequence>MTGLKAQVKKFMKSKGINTITLANGSRVKLQNAKTVDILNAAFKLGF</sequence>
<protein>
    <submittedName>
        <fullName evidence="1">Putative secreted protein</fullName>
    </submittedName>
</protein>
<dbReference type="EMBL" id="CP007648">
    <property type="protein sequence ID" value="AIR11694.1"/>
    <property type="molecule type" value="Genomic_DNA"/>
</dbReference>
<dbReference type="AlphaFoldDB" id="A0A089QF42"/>
<geneLocation type="plasmid" evidence="1 2">
    <name>pMP1046B</name>
</geneLocation>
<evidence type="ECO:0000313" key="2">
    <source>
        <dbReference type="Proteomes" id="UP000029488"/>
    </source>
</evidence>
<evidence type="ECO:0000313" key="1">
    <source>
        <dbReference type="EMBL" id="AIR11694.1"/>
    </source>
</evidence>
<reference evidence="1 2" key="1">
    <citation type="journal article" date="2014" name="BMC Genomics">
        <title>Unusual genome complexity in Lactobacillus salivarius JCM1046.</title>
        <authorList>
            <person name="Raftis E.J."/>
            <person name="Forde B.M."/>
            <person name="Claesson M.J."/>
            <person name="O'Toole P.W."/>
        </authorList>
    </citation>
    <scope>NUCLEOTIDE SEQUENCE [LARGE SCALE GENOMIC DNA]</scope>
    <source>
        <strain evidence="1 2">JCM1046</strain>
        <plasmid evidence="1 2">pMP1046B</plasmid>
    </source>
</reference>
<accession>A0A089QF42</accession>
<name>A0A089QF42_9LACO</name>
<dbReference type="Proteomes" id="UP000029488">
    <property type="component" value="Plasmid pMP1046B"/>
</dbReference>
<gene>
    <name evidence="1" type="ORF">LSJ_3077c</name>
</gene>
<dbReference type="RefSeq" id="WP_172399980.1">
    <property type="nucleotide sequence ID" value="NZ_CP007648.1"/>
</dbReference>